<dbReference type="PROSITE" id="PS51012">
    <property type="entry name" value="ABC_TM2"/>
    <property type="match status" value="1"/>
</dbReference>
<reference evidence="12" key="1">
    <citation type="submission" date="2023-06" db="EMBL/GenBank/DDBJ databases">
        <title>MT1 and MT2 Draft Genomes of Novel Species.</title>
        <authorList>
            <person name="Venkateswaran K."/>
        </authorList>
    </citation>
    <scope>NUCLEOTIDE SEQUENCE</scope>
    <source>
        <strain evidence="12">F6_8S_P_1B</strain>
    </source>
</reference>
<feature type="transmembrane region" description="Helical" evidence="10">
    <location>
        <begin position="65"/>
        <end position="84"/>
    </location>
</feature>
<evidence type="ECO:0000256" key="8">
    <source>
        <dbReference type="ARBA" id="ARBA00023136"/>
    </source>
</evidence>
<evidence type="ECO:0000256" key="5">
    <source>
        <dbReference type="ARBA" id="ARBA00022519"/>
    </source>
</evidence>
<dbReference type="InterPro" id="IPR047817">
    <property type="entry name" value="ABC2_TM_bact-type"/>
</dbReference>
<evidence type="ECO:0000256" key="2">
    <source>
        <dbReference type="ARBA" id="ARBA00007783"/>
    </source>
</evidence>
<comment type="caution">
    <text evidence="10">Lacks conserved residue(s) required for the propagation of feature annotation.</text>
</comment>
<gene>
    <name evidence="12" type="ORF">P5G50_10370</name>
</gene>
<sequence>MRPAQRTRFARYRHSLWLLTKRDLRVRYSTSVLGYVWSILDPLVMSAIYWFVFTVVFRRDVGENPYIVFLLAALLPWMWFNGAVSDSTRAYIREAKLIRSTMIPRTIWVNRIVASKGIEFLLSLPVLAFFAVITGAPVNVDILLFPLAIVLQTILTIGVGLIVAPLVVFFRDLERAVKLVLRFLFYASPIIYSARDLPGGCGGGVAARDCAAYLAAHPGAQTDTLFSLHFWSAFNPLTGIFSLYRSAFFPEELDWFLVGVSAVMSVLLLGIGWLVFKRFERDVLKEI</sequence>
<proteinExistence type="inferred from homology"/>
<keyword evidence="7 10" id="KW-1133">Transmembrane helix</keyword>
<dbReference type="EMBL" id="JAROCF010000001">
    <property type="protein sequence ID" value="MDN4614857.1"/>
    <property type="molecule type" value="Genomic_DNA"/>
</dbReference>
<dbReference type="PRINTS" id="PR00164">
    <property type="entry name" value="ABC2TRNSPORT"/>
</dbReference>
<evidence type="ECO:0000313" key="13">
    <source>
        <dbReference type="Proteomes" id="UP001174208"/>
    </source>
</evidence>
<dbReference type="InterPro" id="IPR000412">
    <property type="entry name" value="ABC_2_transport"/>
</dbReference>
<evidence type="ECO:0000256" key="1">
    <source>
        <dbReference type="ARBA" id="ARBA00004429"/>
    </source>
</evidence>
<evidence type="ECO:0000256" key="3">
    <source>
        <dbReference type="ARBA" id="ARBA00022448"/>
    </source>
</evidence>
<comment type="caution">
    <text evidence="12">The sequence shown here is derived from an EMBL/GenBank/DDBJ whole genome shotgun (WGS) entry which is preliminary data.</text>
</comment>
<evidence type="ECO:0000256" key="9">
    <source>
        <dbReference type="ARBA" id="ARBA00023251"/>
    </source>
</evidence>
<keyword evidence="13" id="KW-1185">Reference proteome</keyword>
<evidence type="ECO:0000259" key="11">
    <source>
        <dbReference type="PROSITE" id="PS51012"/>
    </source>
</evidence>
<dbReference type="PANTHER" id="PTHR30413:SF8">
    <property type="entry name" value="TRANSPORT PERMEASE PROTEIN"/>
    <property type="match status" value="1"/>
</dbReference>
<evidence type="ECO:0000313" key="12">
    <source>
        <dbReference type="EMBL" id="MDN4614857.1"/>
    </source>
</evidence>
<keyword evidence="3 10" id="KW-0813">Transport</keyword>
<dbReference type="InterPro" id="IPR013525">
    <property type="entry name" value="ABC2_TM"/>
</dbReference>
<keyword evidence="6 10" id="KW-0812">Transmembrane</keyword>
<dbReference type="Pfam" id="PF01061">
    <property type="entry name" value="ABC2_membrane"/>
    <property type="match status" value="1"/>
</dbReference>
<feature type="transmembrane region" description="Helical" evidence="10">
    <location>
        <begin position="144"/>
        <end position="169"/>
    </location>
</feature>
<keyword evidence="9" id="KW-0046">Antibiotic resistance</keyword>
<evidence type="ECO:0000256" key="4">
    <source>
        <dbReference type="ARBA" id="ARBA00022475"/>
    </source>
</evidence>
<comment type="subcellular location">
    <subcellularLocation>
        <location evidence="1">Cell inner membrane</location>
        <topology evidence="1">Multi-pass membrane protein</topology>
    </subcellularLocation>
    <subcellularLocation>
        <location evidence="10">Cell membrane</location>
        <topology evidence="10">Multi-pass membrane protein</topology>
    </subcellularLocation>
</comment>
<protein>
    <recommendedName>
        <fullName evidence="10">Transport permease protein</fullName>
    </recommendedName>
</protein>
<feature type="transmembrane region" description="Helical" evidence="10">
    <location>
        <begin position="120"/>
        <end position="138"/>
    </location>
</feature>
<organism evidence="12 13">
    <name type="scientific">Leifsonia williamsii</name>
    <dbReference type="NCBI Taxonomy" id="3035919"/>
    <lineage>
        <taxon>Bacteria</taxon>
        <taxon>Bacillati</taxon>
        <taxon>Actinomycetota</taxon>
        <taxon>Actinomycetes</taxon>
        <taxon>Micrococcales</taxon>
        <taxon>Microbacteriaceae</taxon>
        <taxon>Leifsonia</taxon>
    </lineage>
</organism>
<keyword evidence="5" id="KW-0997">Cell inner membrane</keyword>
<name>A0ABT8KCX4_9MICO</name>
<keyword evidence="4 10" id="KW-1003">Cell membrane</keyword>
<feature type="domain" description="ABC transmembrane type-2" evidence="11">
    <location>
        <begin position="33"/>
        <end position="279"/>
    </location>
</feature>
<keyword evidence="8 10" id="KW-0472">Membrane</keyword>
<dbReference type="Proteomes" id="UP001174208">
    <property type="component" value="Unassembled WGS sequence"/>
</dbReference>
<evidence type="ECO:0000256" key="6">
    <source>
        <dbReference type="ARBA" id="ARBA00022692"/>
    </source>
</evidence>
<evidence type="ECO:0000256" key="10">
    <source>
        <dbReference type="RuleBase" id="RU361157"/>
    </source>
</evidence>
<dbReference type="PANTHER" id="PTHR30413">
    <property type="entry name" value="INNER MEMBRANE TRANSPORT PERMEASE"/>
    <property type="match status" value="1"/>
</dbReference>
<comment type="similarity">
    <text evidence="2 10">Belongs to the ABC-2 integral membrane protein family.</text>
</comment>
<feature type="transmembrane region" description="Helical" evidence="10">
    <location>
        <begin position="32"/>
        <end position="53"/>
    </location>
</feature>
<accession>A0ABT8KCX4</accession>
<feature type="transmembrane region" description="Helical" evidence="10">
    <location>
        <begin position="255"/>
        <end position="276"/>
    </location>
</feature>
<evidence type="ECO:0000256" key="7">
    <source>
        <dbReference type="ARBA" id="ARBA00022989"/>
    </source>
</evidence>